<name>A0A8B7Z4B4_ACAPL</name>
<dbReference type="Gene3D" id="3.30.40.10">
    <property type="entry name" value="Zinc/RING finger domain, C3HC4 (zinc finger)"/>
    <property type="match status" value="1"/>
</dbReference>
<feature type="domain" description="RING-type" evidence="6">
    <location>
        <begin position="21"/>
        <end position="64"/>
    </location>
</feature>
<feature type="compositionally biased region" description="Acidic residues" evidence="5">
    <location>
        <begin position="309"/>
        <end position="338"/>
    </location>
</feature>
<keyword evidence="8" id="KW-1185">Reference proteome</keyword>
<dbReference type="InterPro" id="IPR001841">
    <property type="entry name" value="Znf_RING"/>
</dbReference>
<dbReference type="SUPFAM" id="SSF57845">
    <property type="entry name" value="B-box zinc-binding domain"/>
    <property type="match status" value="1"/>
</dbReference>
<dbReference type="Pfam" id="PF00097">
    <property type="entry name" value="zf-C3HC4"/>
    <property type="match status" value="1"/>
</dbReference>
<gene>
    <name evidence="9" type="primary">LOC110984515</name>
</gene>
<dbReference type="GeneID" id="110984515"/>
<dbReference type="RefSeq" id="XP_022100469.1">
    <property type="nucleotide sequence ID" value="XM_022244777.1"/>
</dbReference>
<protein>
    <submittedName>
        <fullName evidence="9">Tripartite motif containing 13-like isoform X1</fullName>
    </submittedName>
</protein>
<evidence type="ECO:0000256" key="3">
    <source>
        <dbReference type="ARBA" id="ARBA00022833"/>
    </source>
</evidence>
<evidence type="ECO:0000259" key="6">
    <source>
        <dbReference type="PROSITE" id="PS50089"/>
    </source>
</evidence>
<dbReference type="PROSITE" id="PS00518">
    <property type="entry name" value="ZF_RING_1"/>
    <property type="match status" value="1"/>
</dbReference>
<dbReference type="KEGG" id="aplc:110984515"/>
<reference evidence="9" key="1">
    <citation type="submission" date="2025-08" db="UniProtKB">
        <authorList>
            <consortium name="RefSeq"/>
        </authorList>
    </citation>
    <scope>IDENTIFICATION</scope>
</reference>
<evidence type="ECO:0000313" key="8">
    <source>
        <dbReference type="Proteomes" id="UP000694845"/>
    </source>
</evidence>
<accession>A0A8B7Z4B4</accession>
<dbReference type="PANTHER" id="PTHR25462">
    <property type="entry name" value="BONUS, ISOFORM C-RELATED"/>
    <property type="match status" value="1"/>
</dbReference>
<keyword evidence="1" id="KW-0479">Metal-binding</keyword>
<proteinExistence type="predicted"/>
<dbReference type="InterPro" id="IPR018957">
    <property type="entry name" value="Znf_C3HC4_RING-type"/>
</dbReference>
<feature type="domain" description="B box-type" evidence="7">
    <location>
        <begin position="96"/>
        <end position="137"/>
    </location>
</feature>
<dbReference type="SUPFAM" id="SSF57850">
    <property type="entry name" value="RING/U-box"/>
    <property type="match status" value="1"/>
</dbReference>
<feature type="compositionally biased region" description="Acidic residues" evidence="5">
    <location>
        <begin position="413"/>
        <end position="441"/>
    </location>
</feature>
<dbReference type="GO" id="GO:0008270">
    <property type="term" value="F:zinc ion binding"/>
    <property type="evidence" value="ECO:0007669"/>
    <property type="project" value="UniProtKB-KW"/>
</dbReference>
<dbReference type="InterPro" id="IPR047153">
    <property type="entry name" value="TRIM45/56/19-like"/>
</dbReference>
<sequence>MAEGGIYRSNLRKFSEEHLQCSICQDLFKNPKTLNCLHSFCEDCLFRCHSSRVIVRNVICPICREETRTPSGTVNSLRSDFKLAGMIEAVGKEDVQAEPTCVKHAGKKCYIFCCTCHELICFSCLRESHCSHNAGEVGETVEELKQSVIERTIQFDKSSEAVATAQETIEKRKQDFNTTLVKIRKDITDRVKEEIARITVAKQCIMDELDHIQKDRTKLFARRSKHLSSIMEDLHQISNDSKLLAKIGNDYDFLKKYQELKAGIFADENYCCTQIIESISPLALEFRPSVKNPWKFNLGVLVGGTTLGGEDDDGDDHGSEDEQAGCEDDQYGEDDSDTDVGNHGDSLGDGEEEDDNADLDDGDFEDADGDEGEDDDGDDHGSEDEQAGCEDDQYGEDDSDTDVGNHGDSLGGGEEEDDNADLDDGDFEDADGDEGGEDGENGDYGGGGDYVDIDDGEDDETHEENYSQDMYKNIKKKPKS</sequence>
<dbReference type="OrthoDB" id="9049620at2759"/>
<evidence type="ECO:0000313" key="9">
    <source>
        <dbReference type="RefSeq" id="XP_022100469.1"/>
    </source>
</evidence>
<evidence type="ECO:0000256" key="1">
    <source>
        <dbReference type="ARBA" id="ARBA00022723"/>
    </source>
</evidence>
<dbReference type="PROSITE" id="PS50089">
    <property type="entry name" value="ZF_RING_2"/>
    <property type="match status" value="1"/>
</dbReference>
<feature type="compositionally biased region" description="Acidic residues" evidence="5">
    <location>
        <begin position="451"/>
        <end position="462"/>
    </location>
</feature>
<dbReference type="Proteomes" id="UP000694845">
    <property type="component" value="Unplaced"/>
</dbReference>
<dbReference type="Gene3D" id="3.30.160.60">
    <property type="entry name" value="Classic Zinc Finger"/>
    <property type="match status" value="1"/>
</dbReference>
<organism evidence="8 9">
    <name type="scientific">Acanthaster planci</name>
    <name type="common">Crown-of-thorns starfish</name>
    <dbReference type="NCBI Taxonomy" id="133434"/>
    <lineage>
        <taxon>Eukaryota</taxon>
        <taxon>Metazoa</taxon>
        <taxon>Echinodermata</taxon>
        <taxon>Eleutherozoa</taxon>
        <taxon>Asterozoa</taxon>
        <taxon>Asteroidea</taxon>
        <taxon>Valvatacea</taxon>
        <taxon>Valvatida</taxon>
        <taxon>Acanthasteridae</taxon>
        <taxon>Acanthaster</taxon>
    </lineage>
</organism>
<dbReference type="PROSITE" id="PS50119">
    <property type="entry name" value="ZF_BBOX"/>
    <property type="match status" value="1"/>
</dbReference>
<dbReference type="AlphaFoldDB" id="A0A8B7Z4B4"/>
<dbReference type="PANTHER" id="PTHR25462:SF296">
    <property type="entry name" value="MEIOTIC P26, ISOFORM F"/>
    <property type="match status" value="1"/>
</dbReference>
<feature type="region of interest" description="Disordered" evidence="5">
    <location>
        <begin position="307"/>
        <end position="480"/>
    </location>
</feature>
<keyword evidence="2 4" id="KW-0863">Zinc-finger</keyword>
<evidence type="ECO:0000256" key="2">
    <source>
        <dbReference type="ARBA" id="ARBA00022771"/>
    </source>
</evidence>
<keyword evidence="3" id="KW-0862">Zinc</keyword>
<dbReference type="SMART" id="SM00184">
    <property type="entry name" value="RING"/>
    <property type="match status" value="1"/>
</dbReference>
<dbReference type="InterPro" id="IPR013083">
    <property type="entry name" value="Znf_RING/FYVE/PHD"/>
</dbReference>
<dbReference type="InterPro" id="IPR000315">
    <property type="entry name" value="Znf_B-box"/>
</dbReference>
<evidence type="ECO:0000256" key="4">
    <source>
        <dbReference type="PROSITE-ProRule" id="PRU00024"/>
    </source>
</evidence>
<dbReference type="InterPro" id="IPR017907">
    <property type="entry name" value="Znf_RING_CS"/>
</dbReference>
<evidence type="ECO:0000259" key="7">
    <source>
        <dbReference type="PROSITE" id="PS50119"/>
    </source>
</evidence>
<feature type="compositionally biased region" description="Acidic residues" evidence="5">
    <location>
        <begin position="348"/>
        <end position="401"/>
    </location>
</feature>
<evidence type="ECO:0000256" key="5">
    <source>
        <dbReference type="SAM" id="MobiDB-lite"/>
    </source>
</evidence>